<dbReference type="PROSITE" id="PS50994">
    <property type="entry name" value="INTEGRASE"/>
    <property type="match status" value="1"/>
</dbReference>
<dbReference type="InterPro" id="IPR050951">
    <property type="entry name" value="Retrovirus_Pol_polyprotein"/>
</dbReference>
<dbReference type="SUPFAM" id="SSF53098">
    <property type="entry name" value="Ribonuclease H-like"/>
    <property type="match status" value="1"/>
</dbReference>
<dbReference type="AlphaFoldDB" id="A0A9N9HEP8"/>
<proteinExistence type="predicted"/>
<accession>A0A9N9HEP8</accession>
<comment type="caution">
    <text evidence="2">The sequence shown here is derived from an EMBL/GenBank/DDBJ whole genome shotgun (WGS) entry which is preliminary data.</text>
</comment>
<gene>
    <name evidence="2" type="ORF">PBRASI_LOCUS11484</name>
</gene>
<dbReference type="PANTHER" id="PTHR37984">
    <property type="entry name" value="PROTEIN CBG26694"/>
    <property type="match status" value="1"/>
</dbReference>
<dbReference type="InterPro" id="IPR012337">
    <property type="entry name" value="RNaseH-like_sf"/>
</dbReference>
<keyword evidence="3" id="KW-1185">Reference proteome</keyword>
<dbReference type="Proteomes" id="UP000789739">
    <property type="component" value="Unassembled WGS sequence"/>
</dbReference>
<name>A0A9N9HEP8_9GLOM</name>
<evidence type="ECO:0000313" key="3">
    <source>
        <dbReference type="Proteomes" id="UP000789739"/>
    </source>
</evidence>
<dbReference type="PANTHER" id="PTHR37984:SF5">
    <property type="entry name" value="PROTEIN NYNRIN-LIKE"/>
    <property type="match status" value="1"/>
</dbReference>
<evidence type="ECO:0000259" key="1">
    <source>
        <dbReference type="PROSITE" id="PS50994"/>
    </source>
</evidence>
<dbReference type="GO" id="GO:0003676">
    <property type="term" value="F:nucleic acid binding"/>
    <property type="evidence" value="ECO:0007669"/>
    <property type="project" value="InterPro"/>
</dbReference>
<organism evidence="2 3">
    <name type="scientific">Paraglomus brasilianum</name>
    <dbReference type="NCBI Taxonomy" id="144538"/>
    <lineage>
        <taxon>Eukaryota</taxon>
        <taxon>Fungi</taxon>
        <taxon>Fungi incertae sedis</taxon>
        <taxon>Mucoromycota</taxon>
        <taxon>Glomeromycotina</taxon>
        <taxon>Glomeromycetes</taxon>
        <taxon>Paraglomerales</taxon>
        <taxon>Paraglomeraceae</taxon>
        <taxon>Paraglomus</taxon>
    </lineage>
</organism>
<dbReference type="GO" id="GO:0005634">
    <property type="term" value="C:nucleus"/>
    <property type="evidence" value="ECO:0007669"/>
    <property type="project" value="UniProtKB-ARBA"/>
</dbReference>
<dbReference type="OrthoDB" id="5592268at2759"/>
<evidence type="ECO:0000313" key="2">
    <source>
        <dbReference type="EMBL" id="CAG8674707.1"/>
    </source>
</evidence>
<dbReference type="Gene3D" id="3.30.420.10">
    <property type="entry name" value="Ribonuclease H-like superfamily/Ribonuclease H"/>
    <property type="match status" value="1"/>
</dbReference>
<feature type="domain" description="Integrase catalytic" evidence="1">
    <location>
        <begin position="1"/>
        <end position="91"/>
    </location>
</feature>
<dbReference type="InterPro" id="IPR001584">
    <property type="entry name" value="Integrase_cat-core"/>
</dbReference>
<protein>
    <submittedName>
        <fullName evidence="2">11231_t:CDS:1</fullName>
    </submittedName>
</protein>
<dbReference type="InterPro" id="IPR036397">
    <property type="entry name" value="RNaseH_sf"/>
</dbReference>
<reference evidence="2" key="1">
    <citation type="submission" date="2021-06" db="EMBL/GenBank/DDBJ databases">
        <authorList>
            <person name="Kallberg Y."/>
            <person name="Tangrot J."/>
            <person name="Rosling A."/>
        </authorList>
    </citation>
    <scope>NUCLEOTIDE SEQUENCE</scope>
    <source>
        <strain evidence="2">BR232B</strain>
    </source>
</reference>
<dbReference type="GO" id="GO:0015074">
    <property type="term" value="P:DNA integration"/>
    <property type="evidence" value="ECO:0007669"/>
    <property type="project" value="InterPro"/>
</dbReference>
<sequence length="248" mass="28980">MSDNGKEFDNQLLRHITKRTHVKHIFTATYHPQANGQVERMNQTLMNMLRKLSQDKPHVWDEHIETSLFAYRTTIHSTTKFTPFYLLHGCEAVTPLNRKLAPIGNEKDLKKRQGQLVEIMSKRAQARDNIVRGQSSQKIQYDKKLQDSTYIPGDLVWIDKKTLSALPKQKTGMRLTGPFEIIQRNRNGTYHVKDSKGVVLKKAYSGDKFRRYEIRHKWGEPVVVIEQNKDIHKRDEFPRLVDASEEED</sequence>
<dbReference type="EMBL" id="CAJVPI010005581">
    <property type="protein sequence ID" value="CAG8674707.1"/>
    <property type="molecule type" value="Genomic_DNA"/>
</dbReference>